<evidence type="ECO:0000256" key="2">
    <source>
        <dbReference type="ARBA" id="ARBA00002695"/>
    </source>
</evidence>
<comment type="catalytic activity">
    <reaction evidence="1 10">
        <text>(2R,3S)-3-isopropylmalate = (2S)-2-isopropylmalate</text>
        <dbReference type="Rhea" id="RHEA:32287"/>
        <dbReference type="ChEBI" id="CHEBI:1178"/>
        <dbReference type="ChEBI" id="CHEBI:35121"/>
        <dbReference type="EC" id="4.2.1.33"/>
    </reaction>
</comment>
<keyword evidence="13" id="KW-1185">Reference proteome</keyword>
<dbReference type="InterPro" id="IPR015928">
    <property type="entry name" value="Aconitase/3IPM_dehydase_swvl"/>
</dbReference>
<evidence type="ECO:0000313" key="13">
    <source>
        <dbReference type="Proteomes" id="UP000657372"/>
    </source>
</evidence>
<dbReference type="EC" id="4.2.1.33" evidence="10"/>
<protein>
    <recommendedName>
        <fullName evidence="10">3-isopropylmalate dehydratase small subunit</fullName>
        <ecNumber evidence="10">4.2.1.33</ecNumber>
    </recommendedName>
    <alternativeName>
        <fullName evidence="10">Alpha-IPM isomerase</fullName>
        <shortName evidence="10">IPMI</shortName>
    </alternativeName>
    <alternativeName>
        <fullName evidence="10">Isopropylmalate isomerase</fullName>
    </alternativeName>
</protein>
<evidence type="ECO:0000256" key="7">
    <source>
        <dbReference type="ARBA" id="ARBA00022605"/>
    </source>
</evidence>
<keyword evidence="7 10" id="KW-0028">Amino-acid biosynthesis</keyword>
<comment type="subunit">
    <text evidence="5 10">Heterodimer of LeuC and LeuD.</text>
</comment>
<dbReference type="NCBIfam" id="NF002458">
    <property type="entry name" value="PRK01641.1"/>
    <property type="match status" value="1"/>
</dbReference>
<dbReference type="RefSeq" id="WP_195875684.1">
    <property type="nucleotide sequence ID" value="NZ_JADOEL010000008.1"/>
</dbReference>
<evidence type="ECO:0000256" key="3">
    <source>
        <dbReference type="ARBA" id="ARBA00004729"/>
    </source>
</evidence>
<keyword evidence="9 10" id="KW-0100">Branched-chain amino acid biosynthesis</keyword>
<evidence type="ECO:0000256" key="5">
    <source>
        <dbReference type="ARBA" id="ARBA00011271"/>
    </source>
</evidence>
<dbReference type="PANTHER" id="PTHR43345">
    <property type="entry name" value="3-ISOPROPYLMALATE DEHYDRATASE SMALL SUBUNIT 2-RELATED-RELATED"/>
    <property type="match status" value="1"/>
</dbReference>
<name>A0ABS0EUJ2_9BURK</name>
<keyword evidence="8 10" id="KW-0456">Lyase</keyword>
<dbReference type="HAMAP" id="MF_01031">
    <property type="entry name" value="LeuD_type1"/>
    <property type="match status" value="1"/>
</dbReference>
<sequence>MKKTLTIRGQVVPIDRPNIDTDAIIPKQFMKSIVRSGLGKYLFDQWRFLDIGELGNTAVRTKNPDFVLNLKRYENASILLARENFGCGSSREHAVWALEDYGITAVIAPSFGDIFFSNCYKNRIVAIQLQEEEINILFQQINESENYSLLIDLENQLVHSPFFREFRFALDPIAKHRILNGFDEVTMTLQHNAEIAAFEGQRAIQFPWMF</sequence>
<dbReference type="EMBL" id="JADOEL010000008">
    <property type="protein sequence ID" value="MBF8178218.1"/>
    <property type="molecule type" value="Genomic_DNA"/>
</dbReference>
<dbReference type="NCBIfam" id="TIGR00171">
    <property type="entry name" value="leuD"/>
    <property type="match status" value="1"/>
</dbReference>
<gene>
    <name evidence="10 12" type="primary">leuD</name>
    <name evidence="12" type="ORF">IXC47_11035</name>
</gene>
<accession>A0ABS0EUJ2</accession>
<comment type="caution">
    <text evidence="12">The sequence shown here is derived from an EMBL/GenBank/DDBJ whole genome shotgun (WGS) entry which is preliminary data.</text>
</comment>
<dbReference type="InterPro" id="IPR050075">
    <property type="entry name" value="LeuD"/>
</dbReference>
<evidence type="ECO:0000256" key="8">
    <source>
        <dbReference type="ARBA" id="ARBA00023239"/>
    </source>
</evidence>
<evidence type="ECO:0000313" key="12">
    <source>
        <dbReference type="EMBL" id="MBF8178218.1"/>
    </source>
</evidence>
<dbReference type="InterPro" id="IPR004431">
    <property type="entry name" value="3-IsopropMal_deHydase_ssu"/>
</dbReference>
<evidence type="ECO:0000256" key="6">
    <source>
        <dbReference type="ARBA" id="ARBA00022430"/>
    </source>
</evidence>
<dbReference type="InterPro" id="IPR000573">
    <property type="entry name" value="AconitaseA/IPMdHydase_ssu_swvl"/>
</dbReference>
<dbReference type="Pfam" id="PF00694">
    <property type="entry name" value="Aconitase_C"/>
    <property type="match status" value="1"/>
</dbReference>
<evidence type="ECO:0000256" key="1">
    <source>
        <dbReference type="ARBA" id="ARBA00000491"/>
    </source>
</evidence>
<comment type="function">
    <text evidence="2 10">Catalyzes the isomerization between 2-isopropylmalate and 3-isopropylmalate, via the formation of 2-isopropylmaleate.</text>
</comment>
<evidence type="ECO:0000259" key="11">
    <source>
        <dbReference type="Pfam" id="PF00694"/>
    </source>
</evidence>
<evidence type="ECO:0000256" key="4">
    <source>
        <dbReference type="ARBA" id="ARBA00009845"/>
    </source>
</evidence>
<dbReference type="GO" id="GO:0003861">
    <property type="term" value="F:3-isopropylmalate dehydratase activity"/>
    <property type="evidence" value="ECO:0007669"/>
    <property type="project" value="UniProtKB-EC"/>
</dbReference>
<evidence type="ECO:0000256" key="10">
    <source>
        <dbReference type="HAMAP-Rule" id="MF_01031"/>
    </source>
</evidence>
<dbReference type="Proteomes" id="UP000657372">
    <property type="component" value="Unassembled WGS sequence"/>
</dbReference>
<dbReference type="CDD" id="cd01577">
    <property type="entry name" value="IPMI_Swivel"/>
    <property type="match status" value="1"/>
</dbReference>
<dbReference type="PANTHER" id="PTHR43345:SF5">
    <property type="entry name" value="3-ISOPROPYLMALATE DEHYDRATASE SMALL SUBUNIT"/>
    <property type="match status" value="1"/>
</dbReference>
<dbReference type="InterPro" id="IPR033940">
    <property type="entry name" value="IPMI_Swivel"/>
</dbReference>
<evidence type="ECO:0000256" key="9">
    <source>
        <dbReference type="ARBA" id="ARBA00023304"/>
    </source>
</evidence>
<comment type="pathway">
    <text evidence="3 10">Amino-acid biosynthesis; L-leucine biosynthesis; L-leucine from 3-methyl-2-oxobutanoate: step 2/4.</text>
</comment>
<comment type="similarity">
    <text evidence="4 10">Belongs to the LeuD family. LeuD type 1 subfamily.</text>
</comment>
<dbReference type="SUPFAM" id="SSF52016">
    <property type="entry name" value="LeuD/IlvD-like"/>
    <property type="match status" value="1"/>
</dbReference>
<dbReference type="Gene3D" id="3.20.19.10">
    <property type="entry name" value="Aconitase, domain 4"/>
    <property type="match status" value="1"/>
</dbReference>
<proteinExistence type="inferred from homology"/>
<keyword evidence="6 10" id="KW-0432">Leucine biosynthesis</keyword>
<organism evidence="12 13">
    <name type="scientific">Herminiimonas contaminans</name>
    <dbReference type="NCBI Taxonomy" id="1111140"/>
    <lineage>
        <taxon>Bacteria</taxon>
        <taxon>Pseudomonadati</taxon>
        <taxon>Pseudomonadota</taxon>
        <taxon>Betaproteobacteria</taxon>
        <taxon>Burkholderiales</taxon>
        <taxon>Oxalobacteraceae</taxon>
        <taxon>Herminiimonas</taxon>
    </lineage>
</organism>
<reference evidence="12 13" key="1">
    <citation type="submission" date="2020-11" db="EMBL/GenBank/DDBJ databases">
        <title>WGS of Herminiimonas contaminans strain Marseille-Q4544 isolated from planarians Schmidtea mediterranea.</title>
        <authorList>
            <person name="Kangale L."/>
        </authorList>
    </citation>
    <scope>NUCLEOTIDE SEQUENCE [LARGE SCALE GENOMIC DNA]</scope>
    <source>
        <strain evidence="12 13">Marseille-Q4544</strain>
    </source>
</reference>
<feature type="domain" description="Aconitase A/isopropylmalate dehydratase small subunit swivel" evidence="11">
    <location>
        <begin position="1"/>
        <end position="131"/>
    </location>
</feature>